<keyword evidence="3" id="KW-1185">Reference proteome</keyword>
<sequence>MRLPGGSSTRHCGRSIALLSILLVTACGQADAPPAATATTATTTPAMTATTAAPMATDDKRTFTGTWTTIGSRHALDLGPGQQASVFQLSGSLLLSGKERINRGFQAQVIAFSDTTTGMQGRSVWTDEHGEKVFSELSGEGLGPGQLIEGKFIGGTGRYAGISGEYNFKWKRLGAIEGNELTGRVVGLNGWARLGSPHAVAPTPAGGQK</sequence>
<organism evidence="2 3">
    <name type="scientific">Accumulibacter regalis</name>
    <dbReference type="NCBI Taxonomy" id="522306"/>
    <lineage>
        <taxon>Bacteria</taxon>
        <taxon>Pseudomonadati</taxon>
        <taxon>Pseudomonadota</taxon>
        <taxon>Betaproteobacteria</taxon>
        <taxon>Candidatus Accumulibacter</taxon>
    </lineage>
</organism>
<feature type="chain" id="PRO_5001462274" description="Lipoprotein" evidence="1">
    <location>
        <begin position="33"/>
        <end position="209"/>
    </location>
</feature>
<evidence type="ECO:0000313" key="2">
    <source>
        <dbReference type="EMBL" id="EXI86264.1"/>
    </source>
</evidence>
<dbReference type="AlphaFoldDB" id="A0A011R551"/>
<accession>A0A011R551</accession>
<protein>
    <recommendedName>
        <fullName evidence="4">Lipoprotein</fullName>
    </recommendedName>
</protein>
<name>A0A011R551_ACCRE</name>
<reference evidence="2" key="1">
    <citation type="submission" date="2014-02" db="EMBL/GenBank/DDBJ databases">
        <title>Expanding our view of genomic diversity in Candidatus Accumulibacter clades.</title>
        <authorList>
            <person name="Skennerton C.T."/>
            <person name="Barr J.J."/>
            <person name="Slater F.R."/>
            <person name="Bond P.L."/>
            <person name="Tyson G.W."/>
        </authorList>
    </citation>
    <scope>NUCLEOTIDE SEQUENCE [LARGE SCALE GENOMIC DNA]</scope>
</reference>
<evidence type="ECO:0008006" key="4">
    <source>
        <dbReference type="Google" id="ProtNLM"/>
    </source>
</evidence>
<evidence type="ECO:0000256" key="1">
    <source>
        <dbReference type="SAM" id="SignalP"/>
    </source>
</evidence>
<feature type="signal peptide" evidence="1">
    <location>
        <begin position="1"/>
        <end position="32"/>
    </location>
</feature>
<keyword evidence="1" id="KW-0732">Signal</keyword>
<dbReference type="PATRIC" id="fig|1454004.3.peg.3140"/>
<dbReference type="EMBL" id="JEMY01000044">
    <property type="protein sequence ID" value="EXI86264.1"/>
    <property type="molecule type" value="Genomic_DNA"/>
</dbReference>
<evidence type="ECO:0000313" key="3">
    <source>
        <dbReference type="Proteomes" id="UP000022141"/>
    </source>
</evidence>
<gene>
    <name evidence="2" type="ORF">AW11_03041</name>
</gene>
<comment type="caution">
    <text evidence="2">The sequence shown here is derived from an EMBL/GenBank/DDBJ whole genome shotgun (WGS) entry which is preliminary data.</text>
</comment>
<dbReference type="Proteomes" id="UP000022141">
    <property type="component" value="Unassembled WGS sequence"/>
</dbReference>
<dbReference type="PROSITE" id="PS51257">
    <property type="entry name" value="PROKAR_LIPOPROTEIN"/>
    <property type="match status" value="1"/>
</dbReference>
<proteinExistence type="predicted"/>
<dbReference type="eggNOG" id="ENOG5033GFC">
    <property type="taxonomic scope" value="Bacteria"/>
</dbReference>